<name>Q744Z5_MYCPA</name>
<gene>
    <name evidence="2" type="ordered locus">MAP_0094</name>
</gene>
<dbReference type="EMBL" id="AE016958">
    <property type="protein sequence ID" value="AAS02411.1"/>
    <property type="molecule type" value="Genomic_DNA"/>
</dbReference>
<protein>
    <submittedName>
        <fullName evidence="2">Uncharacterized protein</fullName>
    </submittedName>
</protein>
<proteinExistence type="predicted"/>
<evidence type="ECO:0000256" key="1">
    <source>
        <dbReference type="SAM" id="MobiDB-lite"/>
    </source>
</evidence>
<sequence>MTSALESRRHPELVAADHGLVAGRRRFLSWALTDALDTGELSSKPTLPRLWRCCWQRCWGWHCRPAISISTWVPATSRTRSDSCCPLSRGDPRR</sequence>
<evidence type="ECO:0000313" key="2">
    <source>
        <dbReference type="EMBL" id="AAS02411.1"/>
    </source>
</evidence>
<feature type="region of interest" description="Disordered" evidence="1">
    <location>
        <begin position="75"/>
        <end position="94"/>
    </location>
</feature>
<organism evidence="2 3">
    <name type="scientific">Mycolicibacterium paratuberculosis (strain ATCC BAA-968 / K-10)</name>
    <name type="common">Mycobacterium paratuberculosis</name>
    <dbReference type="NCBI Taxonomy" id="262316"/>
    <lineage>
        <taxon>Bacteria</taxon>
        <taxon>Bacillati</taxon>
        <taxon>Actinomycetota</taxon>
        <taxon>Actinomycetes</taxon>
        <taxon>Mycobacteriales</taxon>
        <taxon>Mycobacteriaceae</taxon>
        <taxon>Mycobacterium</taxon>
        <taxon>Mycobacterium avium complex (MAC)</taxon>
    </lineage>
</organism>
<reference evidence="2 3" key="1">
    <citation type="journal article" date="2005" name="Proc. Natl. Acad. Sci. U.S.A.">
        <title>The complete genome sequence of Mycobacterium avium subspecies paratuberculosis.</title>
        <authorList>
            <person name="Li L."/>
            <person name="Bannantine J.P."/>
            <person name="Zhang Q."/>
            <person name="Amonsin A."/>
            <person name="May B.J."/>
            <person name="Alt D."/>
            <person name="Banerji N."/>
            <person name="Kanjilal S."/>
            <person name="Kapur V."/>
        </authorList>
    </citation>
    <scope>NUCLEOTIDE SEQUENCE [LARGE SCALE GENOMIC DNA]</scope>
    <source>
        <strain evidence="3">ATCC BAA-968 / K-10</strain>
    </source>
</reference>
<dbReference type="STRING" id="262316.MAP_0094"/>
<evidence type="ECO:0000313" key="3">
    <source>
        <dbReference type="Proteomes" id="UP000000580"/>
    </source>
</evidence>
<dbReference type="HOGENOM" id="CLU_2382991_0_0_11"/>
<dbReference type="AlphaFoldDB" id="Q744Z5"/>
<dbReference type="KEGG" id="mpa:MAP_0094"/>
<dbReference type="Proteomes" id="UP000000580">
    <property type="component" value="Chromosome"/>
</dbReference>
<accession>Q744Z5</accession>
<keyword evidence="3" id="KW-1185">Reference proteome</keyword>